<evidence type="ECO:0000313" key="2">
    <source>
        <dbReference type="EMBL" id="CAA9485972.1"/>
    </source>
</evidence>
<dbReference type="AlphaFoldDB" id="A0A6J4S8I3"/>
<dbReference type="CDD" id="cd02440">
    <property type="entry name" value="AdoMet_MTases"/>
    <property type="match status" value="1"/>
</dbReference>
<dbReference type="PANTHER" id="PTHR43861">
    <property type="entry name" value="TRANS-ACONITATE 2-METHYLTRANSFERASE-RELATED"/>
    <property type="match status" value="1"/>
</dbReference>
<evidence type="ECO:0008006" key="3">
    <source>
        <dbReference type="Google" id="ProtNLM"/>
    </source>
</evidence>
<dbReference type="SUPFAM" id="SSF53335">
    <property type="entry name" value="S-adenosyl-L-methionine-dependent methyltransferases"/>
    <property type="match status" value="1"/>
</dbReference>
<dbReference type="InterPro" id="IPR029063">
    <property type="entry name" value="SAM-dependent_MTases_sf"/>
</dbReference>
<accession>A0A6J4S8I3</accession>
<dbReference type="Pfam" id="PF13489">
    <property type="entry name" value="Methyltransf_23"/>
    <property type="match status" value="1"/>
</dbReference>
<gene>
    <name evidence="2" type="ORF">AVDCRST_MAG38-2336</name>
</gene>
<keyword evidence="1" id="KW-0808">Transferase</keyword>
<reference evidence="2" key="1">
    <citation type="submission" date="2020-02" db="EMBL/GenBank/DDBJ databases">
        <authorList>
            <person name="Meier V. D."/>
        </authorList>
    </citation>
    <scope>NUCLEOTIDE SEQUENCE</scope>
    <source>
        <strain evidence="2">AVDCRST_MAG38</strain>
    </source>
</reference>
<organism evidence="2">
    <name type="scientific">uncultured Solirubrobacteraceae bacterium</name>
    <dbReference type="NCBI Taxonomy" id="1162706"/>
    <lineage>
        <taxon>Bacteria</taxon>
        <taxon>Bacillati</taxon>
        <taxon>Actinomycetota</taxon>
        <taxon>Thermoleophilia</taxon>
        <taxon>Solirubrobacterales</taxon>
        <taxon>Solirubrobacteraceae</taxon>
        <taxon>environmental samples</taxon>
    </lineage>
</organism>
<dbReference type="EMBL" id="CADCVJ010000198">
    <property type="protein sequence ID" value="CAA9485972.1"/>
    <property type="molecule type" value="Genomic_DNA"/>
</dbReference>
<name>A0A6J4S8I3_9ACTN</name>
<evidence type="ECO:0000256" key="1">
    <source>
        <dbReference type="ARBA" id="ARBA00022679"/>
    </source>
</evidence>
<dbReference type="Gene3D" id="3.40.50.150">
    <property type="entry name" value="Vaccinia Virus protein VP39"/>
    <property type="match status" value="1"/>
</dbReference>
<dbReference type="PANTHER" id="PTHR43861:SF3">
    <property type="entry name" value="PUTATIVE (AFU_ORTHOLOGUE AFUA_2G14390)-RELATED"/>
    <property type="match status" value="1"/>
</dbReference>
<sequence>MSSASSPPVARHYTGELGDAYFGWQADSGRVGARLEVPKFLTHTSLDADLVDFGCGGGYLLELLPARSRVGIEVNPAARQAAQSRGLRVVASAAELPEESADVVISNHALEHTMAPVSELQGLHRLLRPGGELIVAVPIDDWRVQRRPDPSDPNHHLYTWTPLLLANLLEEAGFAVSECRVITHAWPPFVEHLHRRLPPRAYDALCMTWSMLRRRRQVKAIAVRS</sequence>
<dbReference type="GO" id="GO:0016740">
    <property type="term" value="F:transferase activity"/>
    <property type="evidence" value="ECO:0007669"/>
    <property type="project" value="UniProtKB-KW"/>
</dbReference>
<proteinExistence type="predicted"/>
<protein>
    <recommendedName>
        <fullName evidence="3">Methyltransferase type 11 domain-containing protein</fullName>
    </recommendedName>
</protein>